<dbReference type="GO" id="GO:0008146">
    <property type="term" value="F:sulfotransferase activity"/>
    <property type="evidence" value="ECO:0007669"/>
    <property type="project" value="InterPro"/>
</dbReference>
<keyword evidence="2" id="KW-0808">Transferase</keyword>
<proteinExistence type="inferred from homology"/>
<evidence type="ECO:0000256" key="2">
    <source>
        <dbReference type="ARBA" id="ARBA00022679"/>
    </source>
</evidence>
<dbReference type="PANTHER" id="PTHR11783">
    <property type="entry name" value="SULFOTRANSFERASE SULT"/>
    <property type="match status" value="1"/>
</dbReference>
<dbReference type="SUPFAM" id="SSF52540">
    <property type="entry name" value="P-loop containing nucleoside triphosphate hydrolases"/>
    <property type="match status" value="2"/>
</dbReference>
<gene>
    <name evidence="5" type="ORF">PARMNEM_LOCUS3273</name>
</gene>
<evidence type="ECO:0000256" key="3">
    <source>
        <dbReference type="SAM" id="MobiDB-lite"/>
    </source>
</evidence>
<name>A0AAV1KF14_9NEOP</name>
<comment type="caution">
    <text evidence="5">The sequence shown here is derived from an EMBL/GenBank/DDBJ whole genome shotgun (WGS) entry which is preliminary data.</text>
</comment>
<evidence type="ECO:0000256" key="1">
    <source>
        <dbReference type="ARBA" id="ARBA00005771"/>
    </source>
</evidence>
<sequence>MGDIKVNCLLYADDAVLIAPSEAELQALVTCMKEECEIKGLRLNANKTKVLVFERDEERTKCEIWVNQECLEQDLQACVRRIAKFLDKEITEEQIAKLCEHLNIDNFKKNKSVNYDNLKDAGFLNEKESFIRKEVITHQDVIERLKQKQDDKAKKEQEKEEKRKQREQKRKYQTCRHFYFNTAVFTFCKKNSIKGLELLITILWRTCPKFVMEAAIRIIIIMATTNKSFPFEIRDVEPEQVEKLKKSFQVTMNPCTLRFGPKGYLFPREFEHFGKEIYNMEIRPSDTFVVTFPRSGTTWTQELVWLILNNFDYEKASETPLSVRYPYLETEMFFNHNQMSAMLNGENIKKTMEKNMPPVQKILNMASPRYIKSHLPLSLLPPKLLDTCKVFYVARDPRDVVVSFYHHSKFMNILLDGVDFKAFWELFINDLLPWAPFFEHVKEAWRMRNHSNMLFLFYEDLSKDLRACVRRIAKFLDEEITEEQIEKLCEHLNIDNFKKNKSVNFDNLNDSGLLNEKESFIRKGKVGGWRDYFDEEMTEQADRWIEENLRDTDLRFPQ</sequence>
<dbReference type="AlphaFoldDB" id="A0AAV1KF14"/>
<dbReference type="EMBL" id="CAVLGL010000035">
    <property type="protein sequence ID" value="CAK1581633.1"/>
    <property type="molecule type" value="Genomic_DNA"/>
</dbReference>
<organism evidence="5 6">
    <name type="scientific">Parnassius mnemosyne</name>
    <name type="common">clouded apollo</name>
    <dbReference type="NCBI Taxonomy" id="213953"/>
    <lineage>
        <taxon>Eukaryota</taxon>
        <taxon>Metazoa</taxon>
        <taxon>Ecdysozoa</taxon>
        <taxon>Arthropoda</taxon>
        <taxon>Hexapoda</taxon>
        <taxon>Insecta</taxon>
        <taxon>Pterygota</taxon>
        <taxon>Neoptera</taxon>
        <taxon>Endopterygota</taxon>
        <taxon>Lepidoptera</taxon>
        <taxon>Glossata</taxon>
        <taxon>Ditrysia</taxon>
        <taxon>Papilionoidea</taxon>
        <taxon>Papilionidae</taxon>
        <taxon>Parnassiinae</taxon>
        <taxon>Parnassini</taxon>
        <taxon>Parnassius</taxon>
        <taxon>Driopa</taxon>
    </lineage>
</organism>
<dbReference type="InterPro" id="IPR000863">
    <property type="entry name" value="Sulfotransferase_dom"/>
</dbReference>
<protein>
    <recommendedName>
        <fullName evidence="4">Sulfotransferase domain-containing protein</fullName>
    </recommendedName>
</protein>
<feature type="compositionally biased region" description="Basic and acidic residues" evidence="3">
    <location>
        <begin position="147"/>
        <end position="164"/>
    </location>
</feature>
<reference evidence="5 6" key="1">
    <citation type="submission" date="2023-11" db="EMBL/GenBank/DDBJ databases">
        <authorList>
            <person name="Hedman E."/>
            <person name="Englund M."/>
            <person name="Stromberg M."/>
            <person name="Nyberg Akerstrom W."/>
            <person name="Nylinder S."/>
            <person name="Jareborg N."/>
            <person name="Kallberg Y."/>
            <person name="Kronander E."/>
        </authorList>
    </citation>
    <scope>NUCLEOTIDE SEQUENCE [LARGE SCALE GENOMIC DNA]</scope>
</reference>
<comment type="similarity">
    <text evidence="1">Belongs to the sulfotransferase 1 family.</text>
</comment>
<feature type="domain" description="Sulfotransferase" evidence="4">
    <location>
        <begin position="284"/>
        <end position="552"/>
    </location>
</feature>
<dbReference type="InterPro" id="IPR027417">
    <property type="entry name" value="P-loop_NTPase"/>
</dbReference>
<accession>A0AAV1KF14</accession>
<feature type="region of interest" description="Disordered" evidence="3">
    <location>
        <begin position="147"/>
        <end position="168"/>
    </location>
</feature>
<keyword evidence="6" id="KW-1185">Reference proteome</keyword>
<dbReference type="Pfam" id="PF00685">
    <property type="entry name" value="Sulfotransfer_1"/>
    <property type="match status" value="2"/>
</dbReference>
<evidence type="ECO:0000313" key="6">
    <source>
        <dbReference type="Proteomes" id="UP001314205"/>
    </source>
</evidence>
<dbReference type="Proteomes" id="UP001314205">
    <property type="component" value="Unassembled WGS sequence"/>
</dbReference>
<dbReference type="Gene3D" id="3.40.50.300">
    <property type="entry name" value="P-loop containing nucleotide triphosphate hydrolases"/>
    <property type="match status" value="2"/>
</dbReference>
<evidence type="ECO:0000259" key="4">
    <source>
        <dbReference type="Pfam" id="PF00685"/>
    </source>
</evidence>
<feature type="domain" description="Sulfotransferase" evidence="4">
    <location>
        <begin position="69"/>
        <end position="153"/>
    </location>
</feature>
<evidence type="ECO:0000313" key="5">
    <source>
        <dbReference type="EMBL" id="CAK1581633.1"/>
    </source>
</evidence>